<evidence type="ECO:0000256" key="9">
    <source>
        <dbReference type="ARBA" id="ARBA00022989"/>
    </source>
</evidence>
<feature type="region of interest" description="Disordered" evidence="12">
    <location>
        <begin position="369"/>
        <end position="400"/>
    </location>
</feature>
<dbReference type="PANTHER" id="PTHR30009:SF4">
    <property type="entry name" value="PTS SYSTEM N-ACETYLGLUCOSAMINE-SPECIFIC EIICBA COMPONENT"/>
    <property type="match status" value="1"/>
</dbReference>
<proteinExistence type="predicted"/>
<name>C0CT63_9FIRM</name>
<keyword evidence="17" id="KW-1185">Reference proteome</keyword>
<dbReference type="InterPro" id="IPR036878">
    <property type="entry name" value="Glu_permease_IIB"/>
</dbReference>
<evidence type="ECO:0000256" key="10">
    <source>
        <dbReference type="ARBA" id="ARBA00023136"/>
    </source>
</evidence>
<keyword evidence="5 16" id="KW-0808">Transferase</keyword>
<dbReference type="Pfam" id="PF02378">
    <property type="entry name" value="PTS_EIIC"/>
    <property type="match status" value="1"/>
</dbReference>
<reference evidence="16 17" key="2">
    <citation type="submission" date="2009-02" db="EMBL/GenBank/DDBJ databases">
        <title>Draft genome sequence of Clostridium asparagiforme (DSM 15981).</title>
        <authorList>
            <person name="Sudarsanam P."/>
            <person name="Ley R."/>
            <person name="Guruge J."/>
            <person name="Turnbaugh P.J."/>
            <person name="Mahowald M."/>
            <person name="Liep D."/>
            <person name="Gordon J."/>
        </authorList>
    </citation>
    <scope>NUCLEOTIDE SEQUENCE [LARGE SCALE GENOMIC DNA]</scope>
    <source>
        <strain evidence="16 17">DSM 15981</strain>
    </source>
</reference>
<dbReference type="FunFam" id="3.30.1360.60:FF:000001">
    <property type="entry name" value="PTS system glucose-specific IIBC component PtsG"/>
    <property type="match status" value="1"/>
</dbReference>
<evidence type="ECO:0000256" key="8">
    <source>
        <dbReference type="ARBA" id="ARBA00022777"/>
    </source>
</evidence>
<dbReference type="InterPro" id="IPR050429">
    <property type="entry name" value="PTS_Glucose_EIICBA"/>
</dbReference>
<dbReference type="SUPFAM" id="SSF55604">
    <property type="entry name" value="Glucose permease domain IIB"/>
    <property type="match status" value="1"/>
</dbReference>
<dbReference type="Pfam" id="PF00367">
    <property type="entry name" value="PTS_EIIB"/>
    <property type="match status" value="1"/>
</dbReference>
<organism evidence="16 17">
    <name type="scientific">[Clostridium] asparagiforme DSM 15981</name>
    <dbReference type="NCBI Taxonomy" id="518636"/>
    <lineage>
        <taxon>Bacteria</taxon>
        <taxon>Bacillati</taxon>
        <taxon>Bacillota</taxon>
        <taxon>Clostridia</taxon>
        <taxon>Lachnospirales</taxon>
        <taxon>Lachnospiraceae</taxon>
        <taxon>Enterocloster</taxon>
    </lineage>
</organism>
<evidence type="ECO:0000256" key="12">
    <source>
        <dbReference type="SAM" id="MobiDB-lite"/>
    </source>
</evidence>
<dbReference type="InterPro" id="IPR001996">
    <property type="entry name" value="PTS_IIB_1"/>
</dbReference>
<evidence type="ECO:0000256" key="13">
    <source>
        <dbReference type="SAM" id="Phobius"/>
    </source>
</evidence>
<accession>C0CT63</accession>
<evidence type="ECO:0000259" key="14">
    <source>
        <dbReference type="PROSITE" id="PS51098"/>
    </source>
</evidence>
<evidence type="ECO:0000256" key="3">
    <source>
        <dbReference type="ARBA" id="ARBA00022475"/>
    </source>
</evidence>
<feature type="transmembrane region" description="Helical" evidence="13">
    <location>
        <begin position="279"/>
        <end position="299"/>
    </location>
</feature>
<comment type="subcellular location">
    <subcellularLocation>
        <location evidence="1">Cell membrane</location>
        <topology evidence="1">Multi-pass membrane protein</topology>
    </subcellularLocation>
</comment>
<feature type="transmembrane region" description="Helical" evidence="13">
    <location>
        <begin position="40"/>
        <end position="61"/>
    </location>
</feature>
<evidence type="ECO:0000256" key="7">
    <source>
        <dbReference type="ARBA" id="ARBA00022692"/>
    </source>
</evidence>
<dbReference type="GO" id="GO:0008982">
    <property type="term" value="F:protein-N(PI)-phosphohistidine-sugar phosphotransferase activity"/>
    <property type="evidence" value="ECO:0007669"/>
    <property type="project" value="InterPro"/>
</dbReference>
<feature type="domain" description="PTS EIIB type-1" evidence="14">
    <location>
        <begin position="418"/>
        <end position="496"/>
    </location>
</feature>
<evidence type="ECO:0000256" key="2">
    <source>
        <dbReference type="ARBA" id="ARBA00022448"/>
    </source>
</evidence>
<evidence type="ECO:0000256" key="4">
    <source>
        <dbReference type="ARBA" id="ARBA00022597"/>
    </source>
</evidence>
<dbReference type="CDD" id="cd00212">
    <property type="entry name" value="PTS_IIB_glc"/>
    <property type="match status" value="1"/>
</dbReference>
<gene>
    <name evidence="16" type="ORF">CLOSTASPAR_00161</name>
</gene>
<keyword evidence="6" id="KW-0598">Phosphotransferase system</keyword>
<evidence type="ECO:0000256" key="1">
    <source>
        <dbReference type="ARBA" id="ARBA00004651"/>
    </source>
</evidence>
<dbReference type="InterPro" id="IPR018113">
    <property type="entry name" value="PTrfase_EIIB_Cys"/>
</dbReference>
<dbReference type="GO" id="GO:0005886">
    <property type="term" value="C:plasma membrane"/>
    <property type="evidence" value="ECO:0007669"/>
    <property type="project" value="UniProtKB-SubCell"/>
</dbReference>
<dbReference type="InterPro" id="IPR013013">
    <property type="entry name" value="PTS_EIIC_1"/>
</dbReference>
<dbReference type="PANTHER" id="PTHR30009">
    <property type="entry name" value="CYTOCHROME C-TYPE SYNTHESIS PROTEIN AND PTS TRANSMEMBRANE COMPONENT"/>
    <property type="match status" value="1"/>
</dbReference>
<feature type="transmembrane region" description="Helical" evidence="13">
    <location>
        <begin position="68"/>
        <end position="85"/>
    </location>
</feature>
<evidence type="ECO:0000313" key="16">
    <source>
        <dbReference type="EMBL" id="EEG57741.1"/>
    </source>
</evidence>
<dbReference type="PROSITE" id="PS01035">
    <property type="entry name" value="PTS_EIIB_TYPE_1_CYS"/>
    <property type="match status" value="1"/>
</dbReference>
<feature type="transmembrane region" description="Helical" evidence="13">
    <location>
        <begin position="334"/>
        <end position="353"/>
    </location>
</feature>
<feature type="transmembrane region" description="Helical" evidence="13">
    <location>
        <begin position="256"/>
        <end position="273"/>
    </location>
</feature>
<evidence type="ECO:0000256" key="5">
    <source>
        <dbReference type="ARBA" id="ARBA00022679"/>
    </source>
</evidence>
<keyword evidence="2" id="KW-0813">Transport</keyword>
<feature type="transmembrane region" description="Helical" evidence="13">
    <location>
        <begin position="231"/>
        <end position="249"/>
    </location>
</feature>
<dbReference type="NCBIfam" id="TIGR00826">
    <property type="entry name" value="EIIB_glc"/>
    <property type="match status" value="1"/>
</dbReference>
<keyword evidence="3" id="KW-1003">Cell membrane</keyword>
<feature type="transmembrane region" description="Helical" evidence="13">
    <location>
        <begin position="129"/>
        <end position="149"/>
    </location>
</feature>
<dbReference type="GO" id="GO:0016301">
    <property type="term" value="F:kinase activity"/>
    <property type="evidence" value="ECO:0007669"/>
    <property type="project" value="UniProtKB-KW"/>
</dbReference>
<evidence type="ECO:0000256" key="11">
    <source>
        <dbReference type="PROSITE-ProRule" id="PRU00421"/>
    </source>
</evidence>
<dbReference type="Gene3D" id="3.30.1360.60">
    <property type="entry name" value="Glucose permease domain IIB"/>
    <property type="match status" value="1"/>
</dbReference>
<keyword evidence="7 13" id="KW-0812">Transmembrane</keyword>
<comment type="caution">
    <text evidence="16">The sequence shown here is derived from an EMBL/GenBank/DDBJ whole genome shotgun (WGS) entry which is preliminary data.</text>
</comment>
<dbReference type="HOGENOM" id="CLU_012312_1_0_9"/>
<evidence type="ECO:0000259" key="15">
    <source>
        <dbReference type="PROSITE" id="PS51103"/>
    </source>
</evidence>
<dbReference type="PROSITE" id="PS51098">
    <property type="entry name" value="PTS_EIIB_TYPE_1"/>
    <property type="match status" value="1"/>
</dbReference>
<dbReference type="GO" id="GO:0090563">
    <property type="term" value="F:protein-phosphocysteine-sugar phosphotransferase activity"/>
    <property type="evidence" value="ECO:0007669"/>
    <property type="project" value="TreeGrafter"/>
</dbReference>
<evidence type="ECO:0000313" key="17">
    <source>
        <dbReference type="Proteomes" id="UP000004756"/>
    </source>
</evidence>
<feature type="active site" description="Phosphocysteine intermediate; for EIIB activity" evidence="11">
    <location>
        <position position="440"/>
    </location>
</feature>
<dbReference type="EMBL" id="ACCJ01000008">
    <property type="protein sequence ID" value="EEG57741.1"/>
    <property type="molecule type" value="Genomic_DNA"/>
</dbReference>
<dbReference type="GO" id="GO:0015764">
    <property type="term" value="P:N-acetylglucosamine transport"/>
    <property type="evidence" value="ECO:0007669"/>
    <property type="project" value="TreeGrafter"/>
</dbReference>
<evidence type="ECO:0000256" key="6">
    <source>
        <dbReference type="ARBA" id="ARBA00022683"/>
    </source>
</evidence>
<sequence length="496" mass="51934">MSVAQKLGKALMTPIAVLPAAAILLRLGSGDLLGVSWMEAAGNAIFGNLSMVFAISIAITFAQKNSGVAAIAAAISQYVITAVAISFDETINLGVVTGIIAGLVSAYLYNRYHNVKVPELLGFFGGKRFVPIVTALVSVVIGAAMGFVWPPVQVGIEKLGMAVISAGPTGSFINGFINRLLLPFGLHHLSNSFVLFQLGEFTDSAGQVVTGDLTRFFAGDPNGGLFVTGGYAVYMFGFPAVALAMTLLAKPENRKAVAGVLGSAALTAIITGITEPIEFSFLFLSPVLLVVNALLFGLFNAVSVAMGVRMGIGFSNGLLDYIMTYNLATKPLLMIPIGIVAFVVYFCVFYFLIKKLNIPTPGRVGNFSLDGGEDESEASGAGEQYPSGTGQKTPGVAGAQALSGTRTKNDMFSEDNVRAQAEKILSAVGGPKNILELEACITRIRLTVKDSTQVDRDVLKRAGAVDVISMGGGNFQIVIGTMADPIVSEMKESACI</sequence>
<dbReference type="InterPro" id="IPR003352">
    <property type="entry name" value="PTS_EIIC"/>
</dbReference>
<keyword evidence="4" id="KW-0762">Sugar transport</keyword>
<protein>
    <submittedName>
        <fullName evidence="16">Phosphotransferase system, EIIC</fullName>
    </submittedName>
</protein>
<feature type="domain" description="PTS EIIC type-1" evidence="15">
    <location>
        <begin position="1"/>
        <end position="365"/>
    </location>
</feature>
<dbReference type="AlphaFoldDB" id="C0CT63"/>
<keyword evidence="9 13" id="KW-1133">Transmembrane helix</keyword>
<dbReference type="Proteomes" id="UP000004756">
    <property type="component" value="Unassembled WGS sequence"/>
</dbReference>
<keyword evidence="10 13" id="KW-0472">Membrane</keyword>
<keyword evidence="8" id="KW-0418">Kinase</keyword>
<reference evidence="16 17" key="1">
    <citation type="submission" date="2009-01" db="EMBL/GenBank/DDBJ databases">
        <authorList>
            <person name="Fulton L."/>
            <person name="Clifton S."/>
            <person name="Fulton B."/>
            <person name="Xu J."/>
            <person name="Minx P."/>
            <person name="Pepin K.H."/>
            <person name="Johnson M."/>
            <person name="Bhonagiri V."/>
            <person name="Nash W.E."/>
            <person name="Mardis E.R."/>
            <person name="Wilson R.K."/>
        </authorList>
    </citation>
    <scope>NUCLEOTIDE SEQUENCE [LARGE SCALE GENOMIC DNA]</scope>
    <source>
        <strain evidence="16 17">DSM 15981</strain>
    </source>
</reference>
<dbReference type="GO" id="GO:0009401">
    <property type="term" value="P:phosphoenolpyruvate-dependent sugar phosphotransferase system"/>
    <property type="evidence" value="ECO:0007669"/>
    <property type="project" value="UniProtKB-KW"/>
</dbReference>
<dbReference type="PROSITE" id="PS51103">
    <property type="entry name" value="PTS_EIIC_TYPE_1"/>
    <property type="match status" value="1"/>
</dbReference>
<feature type="transmembrane region" description="Helical" evidence="13">
    <location>
        <begin position="91"/>
        <end position="109"/>
    </location>
</feature>